<dbReference type="InterPro" id="IPR052913">
    <property type="entry name" value="Glycopeptide_resist_protein"/>
</dbReference>
<evidence type="ECO:0000313" key="1">
    <source>
        <dbReference type="EMBL" id="MBU9727895.1"/>
    </source>
</evidence>
<dbReference type="PANTHER" id="PTHR35788:SF1">
    <property type="entry name" value="EXPORTED PROTEIN"/>
    <property type="match status" value="1"/>
</dbReference>
<dbReference type="PANTHER" id="PTHR35788">
    <property type="entry name" value="EXPORTED PROTEIN-RELATED"/>
    <property type="match status" value="1"/>
</dbReference>
<evidence type="ECO:0000313" key="2">
    <source>
        <dbReference type="Proteomes" id="UP001314681"/>
    </source>
</evidence>
<dbReference type="Proteomes" id="UP001314681">
    <property type="component" value="Unassembled WGS sequence"/>
</dbReference>
<accession>A0ABS6KBK0</accession>
<organism evidence="1 2">
    <name type="scientific">Diplocloster modestus</name>
    <dbReference type="NCBI Taxonomy" id="2850322"/>
    <lineage>
        <taxon>Bacteria</taxon>
        <taxon>Bacillati</taxon>
        <taxon>Bacillota</taxon>
        <taxon>Clostridia</taxon>
        <taxon>Lachnospirales</taxon>
        <taxon>Lachnospiraceae</taxon>
        <taxon>Diplocloster</taxon>
    </lineage>
</organism>
<dbReference type="EMBL" id="JAHQCX010000014">
    <property type="protein sequence ID" value="MBU9727895.1"/>
    <property type="molecule type" value="Genomic_DNA"/>
</dbReference>
<name>A0ABS6KBK0_9FIRM</name>
<sequence length="226" mass="26213">MKRKRLTELFPFLLPLRQKQRKFLFYLKMKFDKAVYCHMKEEGLLPHLIFETHSLLINPNTGYDIQYQYNKVHNLKLAVKTMDRILIRPGETFSFWQLARYADRQERYKDGLCLVHGEIQGVYGGGLCQLSNLLYWLFQHTPLSVVEHHNHAKHSFPVPESGVPSWVDATVSEGWLDLKVRNETNATFQLDFSFDEECLYGCILADRPVPVPELDGAPTDAGEQAK</sequence>
<dbReference type="Pfam" id="PF04294">
    <property type="entry name" value="VanW"/>
    <property type="match status" value="1"/>
</dbReference>
<dbReference type="InterPro" id="IPR007391">
    <property type="entry name" value="Vancomycin_resist_VanW"/>
</dbReference>
<protein>
    <submittedName>
        <fullName evidence="1">VanW family protein</fullName>
    </submittedName>
</protein>
<proteinExistence type="predicted"/>
<gene>
    <name evidence="1" type="ORF">KTH90_17950</name>
</gene>
<dbReference type="RefSeq" id="WP_158353458.1">
    <property type="nucleotide sequence ID" value="NZ_JAHQCX010000014.1"/>
</dbReference>
<keyword evidence="2" id="KW-1185">Reference proteome</keyword>
<reference evidence="1 2" key="1">
    <citation type="submission" date="2021-06" db="EMBL/GenBank/DDBJ databases">
        <title>Description of novel taxa of the family Lachnospiraceae.</title>
        <authorList>
            <person name="Chaplin A.V."/>
            <person name="Sokolova S.R."/>
            <person name="Pikina A.P."/>
            <person name="Korzhanova M."/>
            <person name="Belova V."/>
            <person name="Korostin D."/>
            <person name="Efimov B.A."/>
        </authorList>
    </citation>
    <scope>NUCLEOTIDE SEQUENCE [LARGE SCALE GENOMIC DNA]</scope>
    <source>
        <strain evidence="1 2">ASD4241</strain>
    </source>
</reference>
<comment type="caution">
    <text evidence="1">The sequence shown here is derived from an EMBL/GenBank/DDBJ whole genome shotgun (WGS) entry which is preliminary data.</text>
</comment>